<dbReference type="Proteomes" id="UP001367508">
    <property type="component" value="Unassembled WGS sequence"/>
</dbReference>
<protein>
    <submittedName>
        <fullName evidence="1">Uncharacterized protein</fullName>
    </submittedName>
</protein>
<dbReference type="EMBL" id="JAYMYQ010000003">
    <property type="protein sequence ID" value="KAK7343764.1"/>
    <property type="molecule type" value="Genomic_DNA"/>
</dbReference>
<reference evidence="1 2" key="1">
    <citation type="submission" date="2024-01" db="EMBL/GenBank/DDBJ databases">
        <title>The genomes of 5 underutilized Papilionoideae crops provide insights into root nodulation and disease resistanc.</title>
        <authorList>
            <person name="Jiang F."/>
        </authorList>
    </citation>
    <scope>NUCLEOTIDE SEQUENCE [LARGE SCALE GENOMIC DNA]</scope>
    <source>
        <strain evidence="1">LVBAO_FW01</strain>
        <tissue evidence="1">Leaves</tissue>
    </source>
</reference>
<dbReference type="AlphaFoldDB" id="A0AAN9M093"/>
<evidence type="ECO:0000313" key="2">
    <source>
        <dbReference type="Proteomes" id="UP001367508"/>
    </source>
</evidence>
<accession>A0AAN9M093</accession>
<proteinExistence type="predicted"/>
<gene>
    <name evidence="1" type="ORF">VNO77_12781</name>
</gene>
<name>A0AAN9M093_CANGL</name>
<evidence type="ECO:0000313" key="1">
    <source>
        <dbReference type="EMBL" id="KAK7343764.1"/>
    </source>
</evidence>
<keyword evidence="2" id="KW-1185">Reference proteome</keyword>
<sequence length="89" mass="10060">MVARCVSGHGIRAERLELRRIVGYLILIGSDPVSTLYCQTAACCVSNLCLETEHLFHQLNREFLFLKEIGSVNSSDQGMVNYDILILDW</sequence>
<organism evidence="1 2">
    <name type="scientific">Canavalia gladiata</name>
    <name type="common">Sword bean</name>
    <name type="synonym">Dolichos gladiatus</name>
    <dbReference type="NCBI Taxonomy" id="3824"/>
    <lineage>
        <taxon>Eukaryota</taxon>
        <taxon>Viridiplantae</taxon>
        <taxon>Streptophyta</taxon>
        <taxon>Embryophyta</taxon>
        <taxon>Tracheophyta</taxon>
        <taxon>Spermatophyta</taxon>
        <taxon>Magnoliopsida</taxon>
        <taxon>eudicotyledons</taxon>
        <taxon>Gunneridae</taxon>
        <taxon>Pentapetalae</taxon>
        <taxon>rosids</taxon>
        <taxon>fabids</taxon>
        <taxon>Fabales</taxon>
        <taxon>Fabaceae</taxon>
        <taxon>Papilionoideae</taxon>
        <taxon>50 kb inversion clade</taxon>
        <taxon>NPAAA clade</taxon>
        <taxon>indigoferoid/millettioid clade</taxon>
        <taxon>Phaseoleae</taxon>
        <taxon>Canavalia</taxon>
    </lineage>
</organism>
<comment type="caution">
    <text evidence="1">The sequence shown here is derived from an EMBL/GenBank/DDBJ whole genome shotgun (WGS) entry which is preliminary data.</text>
</comment>